<keyword evidence="1" id="KW-0812">Transmembrane</keyword>
<keyword evidence="1" id="KW-1133">Transmembrane helix</keyword>
<accession>A0A078A344</accession>
<evidence type="ECO:0000313" key="2">
    <source>
        <dbReference type="EMBL" id="CDW76698.1"/>
    </source>
</evidence>
<dbReference type="AlphaFoldDB" id="A0A078A344"/>
<gene>
    <name evidence="2" type="primary">Contig13183.g14062</name>
    <name evidence="2" type="ORF">STYLEM_5659</name>
</gene>
<name>A0A078A344_STYLE</name>
<evidence type="ECO:0000313" key="3">
    <source>
        <dbReference type="Proteomes" id="UP000039865"/>
    </source>
</evidence>
<proteinExistence type="predicted"/>
<keyword evidence="1" id="KW-0472">Membrane</keyword>
<dbReference type="InParanoid" id="A0A078A344"/>
<dbReference type="Proteomes" id="UP000039865">
    <property type="component" value="Unassembled WGS sequence"/>
</dbReference>
<reference evidence="2 3" key="1">
    <citation type="submission" date="2014-06" db="EMBL/GenBank/DDBJ databases">
        <authorList>
            <person name="Swart Estienne"/>
        </authorList>
    </citation>
    <scope>NUCLEOTIDE SEQUENCE [LARGE SCALE GENOMIC DNA]</scope>
    <source>
        <strain evidence="2 3">130c</strain>
    </source>
</reference>
<feature type="transmembrane region" description="Helical" evidence="1">
    <location>
        <begin position="28"/>
        <end position="50"/>
    </location>
</feature>
<dbReference type="EMBL" id="CCKQ01005456">
    <property type="protein sequence ID" value="CDW76698.1"/>
    <property type="molecule type" value="Genomic_DNA"/>
</dbReference>
<protein>
    <submittedName>
        <fullName evidence="2">Uncharacterized protein</fullName>
    </submittedName>
</protein>
<keyword evidence="3" id="KW-1185">Reference proteome</keyword>
<evidence type="ECO:0000256" key="1">
    <source>
        <dbReference type="SAM" id="Phobius"/>
    </source>
</evidence>
<sequence>MLFRDPYGGDDQGYNKFFENMGYNSLNLVNNLGIIFYFFLFNLLVTMMALKITLFNCKNSANGSIWVFIQIHD</sequence>
<organism evidence="2 3">
    <name type="scientific">Stylonychia lemnae</name>
    <name type="common">Ciliate</name>
    <dbReference type="NCBI Taxonomy" id="5949"/>
    <lineage>
        <taxon>Eukaryota</taxon>
        <taxon>Sar</taxon>
        <taxon>Alveolata</taxon>
        <taxon>Ciliophora</taxon>
        <taxon>Intramacronucleata</taxon>
        <taxon>Spirotrichea</taxon>
        <taxon>Stichotrichia</taxon>
        <taxon>Sporadotrichida</taxon>
        <taxon>Oxytrichidae</taxon>
        <taxon>Stylonychinae</taxon>
        <taxon>Stylonychia</taxon>
    </lineage>
</organism>